<comment type="similarity">
    <text evidence="1">Belongs to the sigma-70 factor family. ECF subfamily.</text>
</comment>
<dbReference type="EMBL" id="JAPDOD010000005">
    <property type="protein sequence ID" value="MDA0160374.1"/>
    <property type="molecule type" value="Genomic_DNA"/>
</dbReference>
<dbReference type="RefSeq" id="WP_270039176.1">
    <property type="nucleotide sequence ID" value="NZ_JAPDOD010000005.1"/>
</dbReference>
<dbReference type="AlphaFoldDB" id="A0A9X3MQ49"/>
<keyword evidence="8" id="KW-1185">Reference proteome</keyword>
<evidence type="ECO:0000256" key="2">
    <source>
        <dbReference type="ARBA" id="ARBA00023015"/>
    </source>
</evidence>
<dbReference type="GO" id="GO:0016987">
    <property type="term" value="F:sigma factor activity"/>
    <property type="evidence" value="ECO:0007669"/>
    <property type="project" value="UniProtKB-KW"/>
</dbReference>
<accession>A0A9X3MQ49</accession>
<proteinExistence type="inferred from homology"/>
<dbReference type="Gene3D" id="1.10.10.10">
    <property type="entry name" value="Winged helix-like DNA-binding domain superfamily/Winged helix DNA-binding domain"/>
    <property type="match status" value="1"/>
</dbReference>
<organism evidence="7 8">
    <name type="scientific">Solirubrobacter ginsenosidimutans</name>
    <dbReference type="NCBI Taxonomy" id="490573"/>
    <lineage>
        <taxon>Bacteria</taxon>
        <taxon>Bacillati</taxon>
        <taxon>Actinomycetota</taxon>
        <taxon>Thermoleophilia</taxon>
        <taxon>Solirubrobacterales</taxon>
        <taxon>Solirubrobacteraceae</taxon>
        <taxon>Solirubrobacter</taxon>
    </lineage>
</organism>
<feature type="domain" description="RNA polymerase sigma-70 region 2" evidence="5">
    <location>
        <begin position="16"/>
        <end position="73"/>
    </location>
</feature>
<dbReference type="Pfam" id="PF08281">
    <property type="entry name" value="Sigma70_r4_2"/>
    <property type="match status" value="1"/>
</dbReference>
<dbReference type="PANTHER" id="PTHR30173:SF36">
    <property type="entry name" value="ECF RNA POLYMERASE SIGMA FACTOR SIGJ"/>
    <property type="match status" value="1"/>
</dbReference>
<evidence type="ECO:0000313" key="8">
    <source>
        <dbReference type="Proteomes" id="UP001149140"/>
    </source>
</evidence>
<dbReference type="InterPro" id="IPR036388">
    <property type="entry name" value="WH-like_DNA-bd_sf"/>
</dbReference>
<evidence type="ECO:0000256" key="4">
    <source>
        <dbReference type="ARBA" id="ARBA00023163"/>
    </source>
</evidence>
<evidence type="ECO:0000259" key="6">
    <source>
        <dbReference type="Pfam" id="PF08281"/>
    </source>
</evidence>
<dbReference type="CDD" id="cd06171">
    <property type="entry name" value="Sigma70_r4"/>
    <property type="match status" value="1"/>
</dbReference>
<gene>
    <name evidence="7" type="ORF">OM076_08865</name>
</gene>
<evidence type="ECO:0000259" key="5">
    <source>
        <dbReference type="Pfam" id="PF04542"/>
    </source>
</evidence>
<dbReference type="InterPro" id="IPR052704">
    <property type="entry name" value="ECF_Sigma-70_Domain"/>
</dbReference>
<dbReference type="NCBIfam" id="TIGR02937">
    <property type="entry name" value="sigma70-ECF"/>
    <property type="match status" value="1"/>
</dbReference>
<dbReference type="InterPro" id="IPR013325">
    <property type="entry name" value="RNA_pol_sigma_r2"/>
</dbReference>
<keyword evidence="3" id="KW-0731">Sigma factor</keyword>
<name>A0A9X3MQ49_9ACTN</name>
<evidence type="ECO:0000256" key="3">
    <source>
        <dbReference type="ARBA" id="ARBA00023082"/>
    </source>
</evidence>
<keyword evidence="4" id="KW-0804">Transcription</keyword>
<dbReference type="InterPro" id="IPR013324">
    <property type="entry name" value="RNA_pol_sigma_r3/r4-like"/>
</dbReference>
<dbReference type="InterPro" id="IPR014284">
    <property type="entry name" value="RNA_pol_sigma-70_dom"/>
</dbReference>
<reference evidence="7" key="1">
    <citation type="submission" date="2022-10" db="EMBL/GenBank/DDBJ databases">
        <title>The WGS of Solirubrobacter ginsenosidimutans DSM 21036.</title>
        <authorList>
            <person name="Jiang Z."/>
        </authorList>
    </citation>
    <scope>NUCLEOTIDE SEQUENCE</scope>
    <source>
        <strain evidence="7">DSM 21036</strain>
    </source>
</reference>
<dbReference type="PANTHER" id="PTHR30173">
    <property type="entry name" value="SIGMA 19 FACTOR"/>
    <property type="match status" value="1"/>
</dbReference>
<dbReference type="Proteomes" id="UP001149140">
    <property type="component" value="Unassembled WGS sequence"/>
</dbReference>
<dbReference type="Pfam" id="PF04542">
    <property type="entry name" value="Sigma70_r2"/>
    <property type="match status" value="1"/>
</dbReference>
<dbReference type="Gene3D" id="1.10.1740.10">
    <property type="match status" value="1"/>
</dbReference>
<feature type="domain" description="RNA polymerase sigma factor 70 region 4 type 2" evidence="6">
    <location>
        <begin position="108"/>
        <end position="160"/>
    </location>
</feature>
<evidence type="ECO:0000256" key="1">
    <source>
        <dbReference type="ARBA" id="ARBA00010641"/>
    </source>
</evidence>
<dbReference type="InterPro" id="IPR013249">
    <property type="entry name" value="RNA_pol_sigma70_r4_t2"/>
</dbReference>
<dbReference type="InterPro" id="IPR007627">
    <property type="entry name" value="RNA_pol_sigma70_r2"/>
</dbReference>
<comment type="caution">
    <text evidence="7">The sequence shown here is derived from an EMBL/GenBank/DDBJ whole genome shotgun (WGS) entry which is preliminary data.</text>
</comment>
<evidence type="ECO:0000313" key="7">
    <source>
        <dbReference type="EMBL" id="MDA0160374.1"/>
    </source>
</evidence>
<keyword evidence="2" id="KW-0805">Transcription regulation</keyword>
<protein>
    <submittedName>
        <fullName evidence="7">Sigma-70 family RNA polymerase sigma factor</fullName>
    </submittedName>
</protein>
<dbReference type="GO" id="GO:0003677">
    <property type="term" value="F:DNA binding"/>
    <property type="evidence" value="ECO:0007669"/>
    <property type="project" value="InterPro"/>
</dbReference>
<dbReference type="SUPFAM" id="SSF88946">
    <property type="entry name" value="Sigma2 domain of RNA polymerase sigma factors"/>
    <property type="match status" value="1"/>
</dbReference>
<dbReference type="SUPFAM" id="SSF88659">
    <property type="entry name" value="Sigma3 and sigma4 domains of RNA polymerase sigma factors"/>
    <property type="match status" value="1"/>
</dbReference>
<sequence>MTAVSEADAVSFVDARPRLLRIARRVLINPADADDVVQDAWVRWHETDRGQVRDPAAFLTTATTRLALNVRQSARVRRESPVGTWTVDPVDLDANPSGAAEQVDGVGRALGMLLERLSATERAVYVLREAFDYPHRRIAEVLELSEANVRQIVTRARRRLSEPPRWALDATAHQDLLDAFLAAAQTGELTALEQVLADAIEPARLSLAA</sequence>
<dbReference type="GO" id="GO:0006352">
    <property type="term" value="P:DNA-templated transcription initiation"/>
    <property type="evidence" value="ECO:0007669"/>
    <property type="project" value="InterPro"/>
</dbReference>